<accession>A0A3B1BQ94</accession>
<dbReference type="GO" id="GO:0046872">
    <property type="term" value="F:metal ion binding"/>
    <property type="evidence" value="ECO:0007669"/>
    <property type="project" value="UniProtKB-KW"/>
</dbReference>
<dbReference type="InterPro" id="IPR011976">
    <property type="entry name" value="Pept_M3B_oligopep-rel"/>
</dbReference>
<evidence type="ECO:0000256" key="2">
    <source>
        <dbReference type="ARBA" id="ARBA00022670"/>
    </source>
</evidence>
<proteinExistence type="predicted"/>
<dbReference type="EMBL" id="UOGE01000032">
    <property type="protein sequence ID" value="VAX18112.1"/>
    <property type="molecule type" value="Genomic_DNA"/>
</dbReference>
<dbReference type="CDD" id="cd09606">
    <property type="entry name" value="M3B_PepF"/>
    <property type="match status" value="1"/>
</dbReference>
<evidence type="ECO:0000256" key="5">
    <source>
        <dbReference type="ARBA" id="ARBA00022833"/>
    </source>
</evidence>
<dbReference type="Gene3D" id="1.10.1370.30">
    <property type="match status" value="1"/>
</dbReference>
<dbReference type="SUPFAM" id="SSF55486">
    <property type="entry name" value="Metalloproteases ('zincins'), catalytic domain"/>
    <property type="match status" value="1"/>
</dbReference>
<dbReference type="PANTHER" id="PTHR11804:SF48">
    <property type="entry name" value="PUTATIVE-RELATED"/>
    <property type="match status" value="1"/>
</dbReference>
<evidence type="ECO:0000256" key="3">
    <source>
        <dbReference type="ARBA" id="ARBA00022723"/>
    </source>
</evidence>
<reference evidence="8" key="1">
    <citation type="submission" date="2018-06" db="EMBL/GenBank/DDBJ databases">
        <authorList>
            <person name="Zhirakovskaya E."/>
        </authorList>
    </citation>
    <scope>NUCLEOTIDE SEQUENCE</scope>
</reference>
<dbReference type="EC" id="3.4.24.-" evidence="8"/>
<dbReference type="AlphaFoldDB" id="A0A3B1BQ94"/>
<dbReference type="InterPro" id="IPR045090">
    <property type="entry name" value="Pept_M3A_M3B"/>
</dbReference>
<dbReference type="NCBIfam" id="TIGR02289">
    <property type="entry name" value="M3_not_pepF"/>
    <property type="match status" value="1"/>
</dbReference>
<dbReference type="Pfam" id="PF01432">
    <property type="entry name" value="Peptidase_M3"/>
    <property type="match status" value="1"/>
</dbReference>
<dbReference type="GO" id="GO:0006508">
    <property type="term" value="P:proteolysis"/>
    <property type="evidence" value="ECO:0007669"/>
    <property type="project" value="UniProtKB-KW"/>
</dbReference>
<protein>
    <submittedName>
        <fullName evidence="8">Oligoendopeptidase F</fullName>
        <ecNumber evidence="8">3.4.24.-</ecNumber>
    </submittedName>
</protein>
<organism evidence="8">
    <name type="scientific">hydrothermal vent metagenome</name>
    <dbReference type="NCBI Taxonomy" id="652676"/>
    <lineage>
        <taxon>unclassified sequences</taxon>
        <taxon>metagenomes</taxon>
        <taxon>ecological metagenomes</taxon>
    </lineage>
</organism>
<keyword evidence="3" id="KW-0479">Metal-binding</keyword>
<evidence type="ECO:0000313" key="8">
    <source>
        <dbReference type="EMBL" id="VAX18112.1"/>
    </source>
</evidence>
<sequence>MKTRPDSPSPWLTPFPRQFVDKGLNVSKWTDLEPYFQMLEDHPLDTVDELEAWLLKWSELKEVVDEFCTKRYIEMTCHTDDDKKSQDYLYCVREVEPEATAWEDRLNRKYLASSALDDLDKGKYGQLTRMIKEGVELFDEKNIPLQVELSELSQEYQKIMGAMTVHFEGEEKTLPQMSAYLLGVDRKKRKSAYVAIVERRKKEEESLENIFDNMLGLRARWADNLGLPDYREYCFRSKLRDYTPDDCYEFHNAIEKAAVPLARELAEKRKMELGLEKLAPWDTSCDAKGLGPLKPFEKPDDLFTGVHNIFSSVDSRLGDMFGAIRFSMDLESRKGKAPGGYQATLAEARIPFIFTNAVGTHDDVNTLLHEGGHAFHTLKCRDLPLVWYHHASMEFAEVASMSMELVGGERLEPFYEKEEERKRAMRQRMEWIVNLFLWVAQVDAFQHWIYTNPGHTGKERVNAWVELSGRFNAGVDWSLAPAGSLEYSWHRQLHIFELPFYYIEYAIAQLGALQIYRKYKEDKSKAIEDYLNALSLGGSRIPKDLFSAANIRFDFSEELLRGLMDFVKHEISELS</sequence>
<dbReference type="PANTHER" id="PTHR11804">
    <property type="entry name" value="PROTEASE M3 THIMET OLIGOPEPTIDASE-RELATED"/>
    <property type="match status" value="1"/>
</dbReference>
<keyword evidence="2" id="KW-0645">Protease</keyword>
<evidence type="ECO:0000256" key="1">
    <source>
        <dbReference type="ARBA" id="ARBA00001947"/>
    </source>
</evidence>
<comment type="cofactor">
    <cofactor evidence="1">
        <name>Zn(2+)</name>
        <dbReference type="ChEBI" id="CHEBI:29105"/>
    </cofactor>
</comment>
<keyword evidence="4 8" id="KW-0378">Hydrolase</keyword>
<evidence type="ECO:0000259" key="7">
    <source>
        <dbReference type="Pfam" id="PF01432"/>
    </source>
</evidence>
<feature type="domain" description="Peptidase M3A/M3B catalytic" evidence="7">
    <location>
        <begin position="185"/>
        <end position="563"/>
    </location>
</feature>
<dbReference type="GO" id="GO:0004222">
    <property type="term" value="F:metalloendopeptidase activity"/>
    <property type="evidence" value="ECO:0007669"/>
    <property type="project" value="InterPro"/>
</dbReference>
<keyword evidence="6" id="KW-0482">Metalloprotease</keyword>
<dbReference type="GO" id="GO:0006518">
    <property type="term" value="P:peptide metabolic process"/>
    <property type="evidence" value="ECO:0007669"/>
    <property type="project" value="TreeGrafter"/>
</dbReference>
<gene>
    <name evidence="8" type="ORF">MNBD_NITROSPINAE02-454</name>
</gene>
<dbReference type="InterPro" id="IPR001567">
    <property type="entry name" value="Pept_M3A_M3B_dom"/>
</dbReference>
<evidence type="ECO:0000256" key="6">
    <source>
        <dbReference type="ARBA" id="ARBA00023049"/>
    </source>
</evidence>
<name>A0A3B1BQ94_9ZZZZ</name>
<evidence type="ECO:0000256" key="4">
    <source>
        <dbReference type="ARBA" id="ARBA00022801"/>
    </source>
</evidence>
<keyword evidence="5" id="KW-0862">Zinc</keyword>